<evidence type="ECO:0000256" key="1">
    <source>
        <dbReference type="ARBA" id="ARBA00001947"/>
    </source>
</evidence>
<dbReference type="PANTHER" id="PTHR21445">
    <property type="entry name" value="ENDONUCLEASE IV ENDODEOXYRIBONUCLEASE IV"/>
    <property type="match status" value="1"/>
</dbReference>
<evidence type="ECO:0000256" key="2">
    <source>
        <dbReference type="ARBA" id="ARBA00005340"/>
    </source>
</evidence>
<evidence type="ECO:0000256" key="5">
    <source>
        <dbReference type="ARBA" id="ARBA00022801"/>
    </source>
</evidence>
<dbReference type="Gene3D" id="3.20.20.150">
    <property type="entry name" value="Divalent-metal-dependent TIM barrel enzymes"/>
    <property type="match status" value="1"/>
</dbReference>
<evidence type="ECO:0000256" key="6">
    <source>
        <dbReference type="ARBA" id="ARBA00022833"/>
    </source>
</evidence>
<keyword evidence="7" id="KW-0234">DNA repair</keyword>
<evidence type="ECO:0000259" key="8">
    <source>
        <dbReference type="Pfam" id="PF01261"/>
    </source>
</evidence>
<dbReference type="GO" id="GO:0006284">
    <property type="term" value="P:base-excision repair"/>
    <property type="evidence" value="ECO:0007669"/>
    <property type="project" value="TreeGrafter"/>
</dbReference>
<proteinExistence type="inferred from homology"/>
<reference evidence="9" key="1">
    <citation type="journal article" date="2014" name="Front. Microbiol.">
        <title>High frequency of phylogenetically diverse reductive dehalogenase-homologous genes in deep subseafloor sedimentary metagenomes.</title>
        <authorList>
            <person name="Kawai M."/>
            <person name="Futagami T."/>
            <person name="Toyoda A."/>
            <person name="Takaki Y."/>
            <person name="Nishi S."/>
            <person name="Hori S."/>
            <person name="Arai W."/>
            <person name="Tsubouchi T."/>
            <person name="Morono Y."/>
            <person name="Uchiyama I."/>
            <person name="Ito T."/>
            <person name="Fujiyama A."/>
            <person name="Inagaki F."/>
            <person name="Takami H."/>
        </authorList>
    </citation>
    <scope>NUCLEOTIDE SEQUENCE</scope>
    <source>
        <strain evidence="9">Expedition CK06-06</strain>
    </source>
</reference>
<keyword evidence="3" id="KW-0479">Metal-binding</keyword>
<evidence type="ECO:0000256" key="4">
    <source>
        <dbReference type="ARBA" id="ARBA00022763"/>
    </source>
</evidence>
<name>X1C3F2_9ZZZZ</name>
<dbReference type="InterPro" id="IPR013022">
    <property type="entry name" value="Xyl_isomerase-like_TIM-brl"/>
</dbReference>
<comment type="cofactor">
    <cofactor evidence="1">
        <name>Zn(2+)</name>
        <dbReference type="ChEBI" id="CHEBI:29105"/>
    </cofactor>
</comment>
<dbReference type="NCBIfam" id="TIGR00587">
    <property type="entry name" value="nfo"/>
    <property type="match status" value="1"/>
</dbReference>
<gene>
    <name evidence="9" type="ORF">S01H4_41882</name>
</gene>
<dbReference type="GO" id="GO:0003906">
    <property type="term" value="F:DNA-(apurinic or apyrimidinic site) endonuclease activity"/>
    <property type="evidence" value="ECO:0007669"/>
    <property type="project" value="TreeGrafter"/>
</dbReference>
<dbReference type="AlphaFoldDB" id="X1C3F2"/>
<comment type="caution">
    <text evidence="9">The sequence shown here is derived from an EMBL/GenBank/DDBJ whole genome shotgun (WGS) entry which is preliminary data.</text>
</comment>
<dbReference type="InterPro" id="IPR036237">
    <property type="entry name" value="Xyl_isomerase-like_sf"/>
</dbReference>
<protein>
    <recommendedName>
        <fullName evidence="8">Xylose isomerase-like TIM barrel domain-containing protein</fullName>
    </recommendedName>
</protein>
<evidence type="ECO:0000256" key="7">
    <source>
        <dbReference type="ARBA" id="ARBA00023204"/>
    </source>
</evidence>
<dbReference type="Pfam" id="PF01261">
    <property type="entry name" value="AP_endonuc_2"/>
    <property type="match status" value="1"/>
</dbReference>
<sequence>AGAGTHLGYRFDHLAYILENGASEKQKDRVGICFDTCHVFASGYDIRTSESYEETMAEFDKIVGLDRIKCFHFNDTKHQLGERKDRHEHIGRGTIGPEGFANFVNDPRWKDHPAHLETPKKEDDEAGNEIEMDPVNLAALRELIN</sequence>
<comment type="similarity">
    <text evidence="2">Belongs to the AP endonuclease 2 family.</text>
</comment>
<dbReference type="InterPro" id="IPR001719">
    <property type="entry name" value="AP_endonuc_2"/>
</dbReference>
<evidence type="ECO:0000256" key="3">
    <source>
        <dbReference type="ARBA" id="ARBA00022723"/>
    </source>
</evidence>
<accession>X1C3F2</accession>
<dbReference type="InterPro" id="IPR018246">
    <property type="entry name" value="AP_endonuc_F2_Zn_BS"/>
</dbReference>
<dbReference type="PANTHER" id="PTHR21445:SF0">
    <property type="entry name" value="APURINIC-APYRIMIDINIC ENDONUCLEASE"/>
    <property type="match status" value="1"/>
</dbReference>
<dbReference type="GO" id="GO:0008081">
    <property type="term" value="F:phosphoric diester hydrolase activity"/>
    <property type="evidence" value="ECO:0007669"/>
    <property type="project" value="TreeGrafter"/>
</dbReference>
<dbReference type="SMART" id="SM00518">
    <property type="entry name" value="AP2Ec"/>
    <property type="match status" value="1"/>
</dbReference>
<dbReference type="SUPFAM" id="SSF51658">
    <property type="entry name" value="Xylose isomerase-like"/>
    <property type="match status" value="1"/>
</dbReference>
<keyword evidence="6" id="KW-0862">Zinc</keyword>
<dbReference type="GO" id="GO:0008270">
    <property type="term" value="F:zinc ion binding"/>
    <property type="evidence" value="ECO:0007669"/>
    <property type="project" value="InterPro"/>
</dbReference>
<feature type="non-terminal residue" evidence="9">
    <location>
        <position position="1"/>
    </location>
</feature>
<dbReference type="PROSITE" id="PS51432">
    <property type="entry name" value="AP_NUCLEASE_F2_4"/>
    <property type="match status" value="1"/>
</dbReference>
<evidence type="ECO:0000313" key="9">
    <source>
        <dbReference type="EMBL" id="GAH02581.1"/>
    </source>
</evidence>
<dbReference type="EMBL" id="BART01022938">
    <property type="protein sequence ID" value="GAH02581.1"/>
    <property type="molecule type" value="Genomic_DNA"/>
</dbReference>
<dbReference type="GO" id="GO:0003677">
    <property type="term" value="F:DNA binding"/>
    <property type="evidence" value="ECO:0007669"/>
    <property type="project" value="InterPro"/>
</dbReference>
<keyword evidence="4" id="KW-0227">DNA damage</keyword>
<organism evidence="9">
    <name type="scientific">marine sediment metagenome</name>
    <dbReference type="NCBI Taxonomy" id="412755"/>
    <lineage>
        <taxon>unclassified sequences</taxon>
        <taxon>metagenomes</taxon>
        <taxon>ecological metagenomes</taxon>
    </lineage>
</organism>
<keyword evidence="5" id="KW-0378">Hydrolase</keyword>
<dbReference type="PROSITE" id="PS00730">
    <property type="entry name" value="AP_NUCLEASE_F2_2"/>
    <property type="match status" value="1"/>
</dbReference>
<feature type="domain" description="Xylose isomerase-like TIM barrel" evidence="8">
    <location>
        <begin position="2"/>
        <end position="127"/>
    </location>
</feature>